<dbReference type="AlphaFoldDB" id="A0A8S1LDS2"/>
<evidence type="ECO:0000313" key="1">
    <source>
        <dbReference type="EMBL" id="CAD8065019.1"/>
    </source>
</evidence>
<comment type="caution">
    <text evidence="1">The sequence shown here is derived from an EMBL/GenBank/DDBJ whole genome shotgun (WGS) entry which is preliminary data.</text>
</comment>
<dbReference type="Proteomes" id="UP000688137">
    <property type="component" value="Unassembled WGS sequence"/>
</dbReference>
<evidence type="ECO:0000313" key="2">
    <source>
        <dbReference type="Proteomes" id="UP000688137"/>
    </source>
</evidence>
<reference evidence="1" key="1">
    <citation type="submission" date="2021-01" db="EMBL/GenBank/DDBJ databases">
        <authorList>
            <consortium name="Genoscope - CEA"/>
            <person name="William W."/>
        </authorList>
    </citation>
    <scope>NUCLEOTIDE SEQUENCE</scope>
</reference>
<protein>
    <submittedName>
        <fullName evidence="1">Uncharacterized protein</fullName>
    </submittedName>
</protein>
<proteinExistence type="predicted"/>
<gene>
    <name evidence="1" type="ORF">PPRIM_AZ9-3.1.T0370053</name>
</gene>
<keyword evidence="2" id="KW-1185">Reference proteome</keyword>
<name>A0A8S1LDS2_PARPR</name>
<dbReference type="EMBL" id="CAJJDM010000036">
    <property type="protein sequence ID" value="CAD8065019.1"/>
    <property type="molecule type" value="Genomic_DNA"/>
</dbReference>
<accession>A0A8S1LDS2</accession>
<organism evidence="1 2">
    <name type="scientific">Paramecium primaurelia</name>
    <dbReference type="NCBI Taxonomy" id="5886"/>
    <lineage>
        <taxon>Eukaryota</taxon>
        <taxon>Sar</taxon>
        <taxon>Alveolata</taxon>
        <taxon>Ciliophora</taxon>
        <taxon>Intramacronucleata</taxon>
        <taxon>Oligohymenophorea</taxon>
        <taxon>Peniculida</taxon>
        <taxon>Parameciidae</taxon>
        <taxon>Paramecium</taxon>
    </lineage>
</organism>
<sequence length="107" mass="12809">MQTQSPNFKIKQMIPLSFNQKYLIEDEPDDEIFEQTITTKIQFNDKMIVCSYKPWQNINQFQKTIQKLKAFNDIQWINPSFSERSKKPSQSILKNSFQSKLEFSYES</sequence>
<dbReference type="OMA" id="PWQNINQ"/>